<evidence type="ECO:0000313" key="7">
    <source>
        <dbReference type="EMBL" id="KKO74020.1"/>
    </source>
</evidence>
<dbReference type="InterPro" id="IPR004097">
    <property type="entry name" value="DHHA2"/>
</dbReference>
<evidence type="ECO:0000259" key="6">
    <source>
        <dbReference type="Pfam" id="PF02833"/>
    </source>
</evidence>
<evidence type="ECO:0000313" key="8">
    <source>
        <dbReference type="Proteomes" id="UP000034350"/>
    </source>
</evidence>
<dbReference type="VEuPathDB" id="MicrosporidiaDB:G9O61_00g008840"/>
<dbReference type="SUPFAM" id="SSF64182">
    <property type="entry name" value="DHH phosphoesterases"/>
    <property type="match status" value="1"/>
</dbReference>
<keyword evidence="3" id="KW-0378">Hydrolase</keyword>
<dbReference type="GO" id="GO:0005737">
    <property type="term" value="C:cytoplasm"/>
    <property type="evidence" value="ECO:0007669"/>
    <property type="project" value="InterPro"/>
</dbReference>
<dbReference type="Pfam" id="PF02833">
    <property type="entry name" value="DHHA2"/>
    <property type="match status" value="1"/>
</dbReference>
<dbReference type="Gene3D" id="3.90.1640.10">
    <property type="entry name" value="inorganic pyrophosphatase (n-terminal core)"/>
    <property type="match status" value="1"/>
</dbReference>
<dbReference type="GeneID" id="36318898"/>
<sequence length="390" mass="45345">MLVLKESLATFFAKNKKKITSQKITICLGNEGCDLDSFISSLIVSYTEDHIFVVNMRKDVFISKGDLMFVCDKFGICVNDLIFLEKPQGIFSSEAKKIGTYFLVDNEKYFINDKEVTIIITDHNEPIEELRDCELEMIIDHHIITNNISSAKRIYIDIDVGSATTLVSKYLAHDLSKKLHCFVKKIKKNRSILCAQIASLLIIPILLDTNFLKKRVGAFDILEYRKLKKISCLKKKELKQTYKSIKKARYNDHLFDTSIILQKDLKTYNSADYIFGMSVIKYKFEDWIDRETKDITGLEKDKEGIALLCKLQAFKEKMGLDFYFVSTKIKGVRTIIILDFPFLKNLMNEMKMHKIEYKGLIYFKIDIKLTRKIFIPKIIDMLLKNCKNCQ</sequence>
<dbReference type="AlphaFoldDB" id="A0A0F9WAR7"/>
<dbReference type="VEuPathDB" id="MicrosporidiaDB:AAJ76_1370001155"/>
<accession>A0A0F9WAR7</accession>
<reference evidence="7 8" key="1">
    <citation type="journal article" date="2015" name="Environ. Microbiol.">
        <title>Genome analyses suggest the presence of polyploidy and recent human-driven expansions in eight global populations of the honeybee pathogen Nosema ceranae.</title>
        <authorList>
            <person name="Pelin A."/>
            <person name="Selman M."/>
            <person name="Aris-Brosou S."/>
            <person name="Farinelli L."/>
            <person name="Corradi N."/>
        </authorList>
    </citation>
    <scope>NUCLEOTIDE SEQUENCE [LARGE SCALE GENOMIC DNA]</scope>
    <source>
        <strain evidence="7 8">PA08 1199</strain>
    </source>
</reference>
<comment type="caution">
    <text evidence="7">The sequence shown here is derived from an EMBL/GenBank/DDBJ whole genome shotgun (WGS) entry which is preliminary data.</text>
</comment>
<keyword evidence="8" id="KW-1185">Reference proteome</keyword>
<dbReference type="EMBL" id="JPQZ01000137">
    <property type="protein sequence ID" value="KKO74020.1"/>
    <property type="molecule type" value="Genomic_DNA"/>
</dbReference>
<dbReference type="PANTHER" id="PTHR12112">
    <property type="entry name" value="BNIP - RELATED"/>
    <property type="match status" value="1"/>
</dbReference>
<dbReference type="PANTHER" id="PTHR12112:SF22">
    <property type="entry name" value="MANGANESE-DEPENDENT INORGANIC PYROPHOSPHATASE-RELATED"/>
    <property type="match status" value="1"/>
</dbReference>
<evidence type="ECO:0000256" key="1">
    <source>
        <dbReference type="ARBA" id="ARBA00001936"/>
    </source>
</evidence>
<organism evidence="7 8">
    <name type="scientific">Vairimorpha ceranae</name>
    <dbReference type="NCBI Taxonomy" id="40302"/>
    <lineage>
        <taxon>Eukaryota</taxon>
        <taxon>Fungi</taxon>
        <taxon>Fungi incertae sedis</taxon>
        <taxon>Microsporidia</taxon>
        <taxon>Nosematidae</taxon>
        <taxon>Vairimorpha</taxon>
    </lineage>
</organism>
<feature type="domain" description="DHHA2" evidence="6">
    <location>
        <begin position="244"/>
        <end position="378"/>
    </location>
</feature>
<keyword evidence="2" id="KW-0479">Metal-binding</keyword>
<proteinExistence type="predicted"/>
<comment type="cofactor">
    <cofactor evidence="1">
        <name>Mn(2+)</name>
        <dbReference type="ChEBI" id="CHEBI:29035"/>
    </cofactor>
</comment>
<dbReference type="VEuPathDB" id="MicrosporidiaDB:NCER_101827"/>
<dbReference type="InterPro" id="IPR001667">
    <property type="entry name" value="DDH_dom"/>
</dbReference>
<keyword evidence="4" id="KW-0464">Manganese</keyword>
<dbReference type="RefSeq" id="XP_024329762.1">
    <property type="nucleotide sequence ID" value="XM_024473996.1"/>
</dbReference>
<protein>
    <submittedName>
        <fullName evidence="7">Inorganic pyrophosphatase exopolyphosphatase-like protein</fullName>
    </submittedName>
</protein>
<name>A0A0F9WAR7_9MICR</name>
<evidence type="ECO:0000256" key="2">
    <source>
        <dbReference type="ARBA" id="ARBA00022723"/>
    </source>
</evidence>
<dbReference type="Pfam" id="PF01368">
    <property type="entry name" value="DHH"/>
    <property type="match status" value="1"/>
</dbReference>
<evidence type="ECO:0000256" key="3">
    <source>
        <dbReference type="ARBA" id="ARBA00022801"/>
    </source>
</evidence>
<dbReference type="GO" id="GO:0016462">
    <property type="term" value="F:pyrophosphatase activity"/>
    <property type="evidence" value="ECO:0007669"/>
    <property type="project" value="InterPro"/>
</dbReference>
<feature type="domain" description="DDH" evidence="5">
    <location>
        <begin position="27"/>
        <end position="202"/>
    </location>
</feature>
<dbReference type="OrthoDB" id="374045at2759"/>
<evidence type="ECO:0000259" key="5">
    <source>
        <dbReference type="Pfam" id="PF01368"/>
    </source>
</evidence>
<dbReference type="VEuPathDB" id="MicrosporidiaDB:G9O61_00g021920"/>
<gene>
    <name evidence="7" type="ORF">AAJ76_1370001155</name>
</gene>
<dbReference type="Proteomes" id="UP000034350">
    <property type="component" value="Unassembled WGS sequence"/>
</dbReference>
<dbReference type="InterPro" id="IPR038763">
    <property type="entry name" value="DHH_sf"/>
</dbReference>
<evidence type="ECO:0000256" key="4">
    <source>
        <dbReference type="ARBA" id="ARBA00023211"/>
    </source>
</evidence>